<keyword evidence="2" id="KW-0812">Transmembrane</keyword>
<keyword evidence="4" id="KW-1185">Reference proteome</keyword>
<dbReference type="AlphaFoldDB" id="A0AAE0KZB0"/>
<organism evidence="3 4">
    <name type="scientific">Cymbomonas tetramitiformis</name>
    <dbReference type="NCBI Taxonomy" id="36881"/>
    <lineage>
        <taxon>Eukaryota</taxon>
        <taxon>Viridiplantae</taxon>
        <taxon>Chlorophyta</taxon>
        <taxon>Pyramimonadophyceae</taxon>
        <taxon>Pyramimonadales</taxon>
        <taxon>Pyramimonadaceae</taxon>
        <taxon>Cymbomonas</taxon>
    </lineage>
</organism>
<sequence>MTNQKCSSAIAGTKALVAESMESWYSCDAFNDLDFDLSNENKYRRYFNEDTKFRFHNLGNFTGGDALSDYLKLTTESSPYVASLTRTQFDYGFLGYTEGSKCVFMAYEALDYELTEYGDNEKFTVAAMMKINYDPELNKVTYVYVYYDEQFLEYFFGKLDTEATSDMICDTLETSCRSTWDSNGLADKDDCLARLGEMNLFTSGTKHEQYFDGYDRGCRMVHSVAAASNSDYCQALSFSAEEGYPMCQESADLPCCATISTGEAIFDEVEFAWFTQFKADYKIDIDDGYNEHTLGSLSLGCETQRSEQRVHASLKATKSVQQVLFVAGAPGFRHVLSADDCEQCSVCEGTVLGSGEEGTSAAVHTFKVDKSRDASDSFGKSFDMGSDSCDSADFHAMDLSTCWLSDVARINENKDHANVGGSIDIYSASDNTMRRRSLLLHDTNKETTSLPEALELELNETIREAMALISSIAGLEVQPEQVRLTAWDISALTLEAEAYHQMIAEMLAGYGIDYPFDDYSNQGRRLVQFLESRECLNVSADDDSDVVGNLSKISFGYTIDGLIATSDAKTVVNQVNISVISGELDRILRSSEGEMGVLLGCSFSKQILEPLASCADGSLPVCPDTMEAFLDDCTSAAQCTYPDDCCDDDTNLTDCCTSVAFNVTSSPTASPTAAVLMPPPPYSPPPSEVSDGDDDDDHDHGDHGEHEVVYTMAGMAFGFFMCVVCVALVAVVYMYNQKQKHQMLKMRSNNPMAGMPEDATLEARMKPGMVLNPAHSIQHAEHHTLQIDAYDSSVTSDYSDAWERSARKY</sequence>
<comment type="caution">
    <text evidence="3">The sequence shown here is derived from an EMBL/GenBank/DDBJ whole genome shotgun (WGS) entry which is preliminary data.</text>
</comment>
<proteinExistence type="predicted"/>
<evidence type="ECO:0000256" key="1">
    <source>
        <dbReference type="SAM" id="MobiDB-lite"/>
    </source>
</evidence>
<feature type="region of interest" description="Disordered" evidence="1">
    <location>
        <begin position="668"/>
        <end position="704"/>
    </location>
</feature>
<evidence type="ECO:0000313" key="4">
    <source>
        <dbReference type="Proteomes" id="UP001190700"/>
    </source>
</evidence>
<accession>A0AAE0KZB0</accession>
<feature type="compositionally biased region" description="Pro residues" evidence="1">
    <location>
        <begin position="677"/>
        <end position="687"/>
    </location>
</feature>
<dbReference type="EMBL" id="LGRX02013205">
    <property type="protein sequence ID" value="KAK3266328.1"/>
    <property type="molecule type" value="Genomic_DNA"/>
</dbReference>
<keyword evidence="2" id="KW-1133">Transmembrane helix</keyword>
<keyword evidence="2" id="KW-0472">Membrane</keyword>
<evidence type="ECO:0000256" key="2">
    <source>
        <dbReference type="SAM" id="Phobius"/>
    </source>
</evidence>
<feature type="transmembrane region" description="Helical" evidence="2">
    <location>
        <begin position="708"/>
        <end position="735"/>
    </location>
</feature>
<protein>
    <submittedName>
        <fullName evidence="3">Uncharacterized protein</fullName>
    </submittedName>
</protein>
<gene>
    <name evidence="3" type="ORF">CYMTET_25042</name>
</gene>
<dbReference type="Proteomes" id="UP001190700">
    <property type="component" value="Unassembled WGS sequence"/>
</dbReference>
<evidence type="ECO:0000313" key="3">
    <source>
        <dbReference type="EMBL" id="KAK3266328.1"/>
    </source>
</evidence>
<name>A0AAE0KZB0_9CHLO</name>
<reference evidence="3 4" key="1">
    <citation type="journal article" date="2015" name="Genome Biol. Evol.">
        <title>Comparative Genomics of a Bacterivorous Green Alga Reveals Evolutionary Causalities and Consequences of Phago-Mixotrophic Mode of Nutrition.</title>
        <authorList>
            <person name="Burns J.A."/>
            <person name="Paasch A."/>
            <person name="Narechania A."/>
            <person name="Kim E."/>
        </authorList>
    </citation>
    <scope>NUCLEOTIDE SEQUENCE [LARGE SCALE GENOMIC DNA]</scope>
    <source>
        <strain evidence="3 4">PLY_AMNH</strain>
    </source>
</reference>